<dbReference type="PROSITE" id="PS50994">
    <property type="entry name" value="INTEGRASE"/>
    <property type="match status" value="1"/>
</dbReference>
<reference evidence="4" key="1">
    <citation type="submission" date="2015-10" db="EMBL/GenBank/DDBJ databases">
        <authorList>
            <person name="Luecker S."/>
            <person name="Luecker S."/>
        </authorList>
    </citation>
    <scope>NUCLEOTIDE SEQUENCE [LARGE SCALE GENOMIC DNA]</scope>
</reference>
<dbReference type="InterPro" id="IPR036397">
    <property type="entry name" value="RNaseH_sf"/>
</dbReference>
<name>A0A0S4LD38_9BACT</name>
<organism evidence="3 4">
    <name type="scientific">Candidatus Nitrospira nitrificans</name>
    <dbReference type="NCBI Taxonomy" id="1742973"/>
    <lineage>
        <taxon>Bacteria</taxon>
        <taxon>Pseudomonadati</taxon>
        <taxon>Nitrospirota</taxon>
        <taxon>Nitrospiria</taxon>
        <taxon>Nitrospirales</taxon>
        <taxon>Nitrospiraceae</taxon>
        <taxon>Nitrospira</taxon>
    </lineage>
</organism>
<dbReference type="SUPFAM" id="SSF53098">
    <property type="entry name" value="Ribonuclease H-like"/>
    <property type="match status" value="1"/>
</dbReference>
<dbReference type="InterPro" id="IPR001584">
    <property type="entry name" value="Integrase_cat-core"/>
</dbReference>
<dbReference type="Proteomes" id="UP000198736">
    <property type="component" value="Unassembled WGS sequence"/>
</dbReference>
<dbReference type="GO" id="GO:0003676">
    <property type="term" value="F:nucleic acid binding"/>
    <property type="evidence" value="ECO:0007669"/>
    <property type="project" value="InterPro"/>
</dbReference>
<feature type="domain" description="Integrase catalytic" evidence="2">
    <location>
        <begin position="114"/>
        <end position="277"/>
    </location>
</feature>
<gene>
    <name evidence="3" type="ORF">COMA2_170101</name>
</gene>
<dbReference type="InterPro" id="IPR012337">
    <property type="entry name" value="RNaseH-like_sf"/>
</dbReference>
<evidence type="ECO:0000259" key="2">
    <source>
        <dbReference type="PROSITE" id="PS50994"/>
    </source>
</evidence>
<protein>
    <recommendedName>
        <fullName evidence="2">Integrase catalytic domain-containing protein</fullName>
    </recommendedName>
</protein>
<dbReference type="EMBL" id="CZPZ01000009">
    <property type="protein sequence ID" value="CUS34618.1"/>
    <property type="molecule type" value="Genomic_DNA"/>
</dbReference>
<dbReference type="Pfam" id="PF13683">
    <property type="entry name" value="rve_3"/>
    <property type="match status" value="1"/>
</dbReference>
<sequence>MLLQGLRWFVRWCSGLWHWLRRRRQPRPRTSWSSPRTGGPTDRPHAPPKPRWVRDEIVRLKALMPHAGCRTIMHTFNRRFAVRRQMTVGKTYVADTMRRQQYTILYLRRKLKHRVPRPVPRNLIWGMDLLTKTDTPGRPHLALAIIDHASRACLCVQRLTDKSSWTIWHHFVTACRPYGCPSMLRTNNEAVFTSRALRFALHLLGIRLQHSEPGCPWKNGRVERLIGPIKRLLRHHTINDATSLDRALVHTRAVYNHLRPHQHLHGRTPAEVWAGVDVFMSTRKSRRWLRRWERSVGASHSPG</sequence>
<proteinExistence type="predicted"/>
<dbReference type="PANTHER" id="PTHR47515">
    <property type="entry name" value="LOW CALCIUM RESPONSE LOCUS PROTEIN T"/>
    <property type="match status" value="1"/>
</dbReference>
<dbReference type="AlphaFoldDB" id="A0A0S4LD38"/>
<evidence type="ECO:0000313" key="3">
    <source>
        <dbReference type="EMBL" id="CUS34618.1"/>
    </source>
</evidence>
<accession>A0A0S4LD38</accession>
<dbReference type="STRING" id="1742973.COMA2_170101"/>
<dbReference type="Gene3D" id="3.30.420.10">
    <property type="entry name" value="Ribonuclease H-like superfamily/Ribonuclease H"/>
    <property type="match status" value="1"/>
</dbReference>
<keyword evidence="4" id="KW-1185">Reference proteome</keyword>
<dbReference type="PANTHER" id="PTHR47515:SF2">
    <property type="entry name" value="INTEGRASE CORE DOMAIN PROTEIN"/>
    <property type="match status" value="1"/>
</dbReference>
<dbReference type="GO" id="GO:0015074">
    <property type="term" value="P:DNA integration"/>
    <property type="evidence" value="ECO:0007669"/>
    <property type="project" value="InterPro"/>
</dbReference>
<evidence type="ECO:0000256" key="1">
    <source>
        <dbReference type="SAM" id="MobiDB-lite"/>
    </source>
</evidence>
<evidence type="ECO:0000313" key="4">
    <source>
        <dbReference type="Proteomes" id="UP000198736"/>
    </source>
</evidence>
<feature type="region of interest" description="Disordered" evidence="1">
    <location>
        <begin position="27"/>
        <end position="50"/>
    </location>
</feature>